<organism evidence="1">
    <name type="scientific">viral metagenome</name>
    <dbReference type="NCBI Taxonomy" id="1070528"/>
    <lineage>
        <taxon>unclassified sequences</taxon>
        <taxon>metagenomes</taxon>
        <taxon>organismal metagenomes</taxon>
    </lineage>
</organism>
<proteinExistence type="predicted"/>
<gene>
    <name evidence="1" type="ORF">MM415A06008_0002</name>
    <name evidence="2" type="ORF">MM415B02597_0018</name>
</gene>
<sequence length="191" mass="21407">MQHIIETIGKWGVKTTPVYLRMTKISAGDVVQFPDEHKRYPVSYRHCRIDHVDRDKGMVGMVDGMGSAFITESGSLSISGGPFFSLPIECLKPLHTTHTVRVWNWGDNSPGAAQGVDYHIERPLFEATASPGDYTIRYSQNGEQDARQGGEYNHGGLEEHARLVRTWEDHDGLTGYLFAVQQREAMVGMNK</sequence>
<protein>
    <submittedName>
        <fullName evidence="1">Uncharacterized protein</fullName>
    </submittedName>
</protein>
<reference evidence="1" key="1">
    <citation type="submission" date="2020-03" db="EMBL/GenBank/DDBJ databases">
        <title>The deep terrestrial virosphere.</title>
        <authorList>
            <person name="Holmfeldt K."/>
            <person name="Nilsson E."/>
            <person name="Simone D."/>
            <person name="Lopez-Fernandez M."/>
            <person name="Wu X."/>
            <person name="de Brujin I."/>
            <person name="Lundin D."/>
            <person name="Andersson A."/>
            <person name="Bertilsson S."/>
            <person name="Dopson M."/>
        </authorList>
    </citation>
    <scope>NUCLEOTIDE SEQUENCE</scope>
    <source>
        <strain evidence="1">MM415A06008</strain>
        <strain evidence="2">MM415B02597</strain>
    </source>
</reference>
<dbReference type="EMBL" id="MT141636">
    <property type="protein sequence ID" value="QJA68646.1"/>
    <property type="molecule type" value="Genomic_DNA"/>
</dbReference>
<accession>A0A6M3JFN5</accession>
<evidence type="ECO:0000313" key="2">
    <source>
        <dbReference type="EMBL" id="QJA89177.1"/>
    </source>
</evidence>
<name>A0A6M3JFN5_9ZZZZ</name>
<dbReference type="AlphaFoldDB" id="A0A6M3JFN5"/>
<dbReference type="EMBL" id="MT142827">
    <property type="protein sequence ID" value="QJA89177.1"/>
    <property type="molecule type" value="Genomic_DNA"/>
</dbReference>
<evidence type="ECO:0000313" key="1">
    <source>
        <dbReference type="EMBL" id="QJA68646.1"/>
    </source>
</evidence>